<dbReference type="Gene3D" id="2.60.40.4380">
    <property type="entry name" value="Translational regulator CsrA"/>
    <property type="match status" value="1"/>
</dbReference>
<keyword evidence="1 5" id="KW-0963">Cytoplasm</keyword>
<name>A0ABX9AJ08_9ENTR</name>
<comment type="similarity">
    <text evidence="5">Belongs to the CsrA/RsmA family.</text>
</comment>
<evidence type="ECO:0000256" key="3">
    <source>
        <dbReference type="ARBA" id="ARBA00022884"/>
    </source>
</evidence>
<dbReference type="InterPro" id="IPR003751">
    <property type="entry name" value="CsrA"/>
</dbReference>
<comment type="function">
    <text evidence="5">A key translational regulator that binds mRNA to regulate translation initiation and/or mRNA stability. Mediates global changes in gene expression, shifting from rapid growth to stress survival by linking envelope stress, the stringent response and the catabolite repression systems. Usually binds in the 5'-UTR; binding at or near the Shine-Dalgarno sequence prevents ribosome-binding, repressing translation, binding elsewhere in the 5'-UTR can activate translation and/or stabilize the mRNA. Its function is antagonized by small RNA(s).</text>
</comment>
<dbReference type="SUPFAM" id="SSF117130">
    <property type="entry name" value="CsrA-like"/>
    <property type="match status" value="1"/>
</dbReference>
<evidence type="ECO:0000256" key="4">
    <source>
        <dbReference type="ARBA" id="ARBA00023159"/>
    </source>
</evidence>
<dbReference type="NCBIfam" id="NF002469">
    <property type="entry name" value="PRK01712.1"/>
    <property type="match status" value="1"/>
</dbReference>
<dbReference type="RefSeq" id="WP_222157886.1">
    <property type="nucleotide sequence ID" value="NZ_CP081864.1"/>
</dbReference>
<dbReference type="EMBL" id="CP081864">
    <property type="protein sequence ID" value="QZN94773.1"/>
    <property type="molecule type" value="Genomic_DNA"/>
</dbReference>
<keyword evidence="5" id="KW-0678">Repressor</keyword>
<organism evidence="6 7">
    <name type="scientific">Symbiopectobacterium purcellii</name>
    <dbReference type="NCBI Taxonomy" id="2871826"/>
    <lineage>
        <taxon>Bacteria</taxon>
        <taxon>Pseudomonadati</taxon>
        <taxon>Pseudomonadota</taxon>
        <taxon>Gammaproteobacteria</taxon>
        <taxon>Enterobacterales</taxon>
        <taxon>Enterobacteriaceae</taxon>
    </lineage>
</organism>
<dbReference type="NCBIfam" id="TIGR00202">
    <property type="entry name" value="csrA"/>
    <property type="match status" value="1"/>
</dbReference>
<dbReference type="PANTHER" id="PTHR34984">
    <property type="entry name" value="CARBON STORAGE REGULATOR"/>
    <property type="match status" value="1"/>
</dbReference>
<comment type="subcellular location">
    <subcellularLocation>
        <location evidence="5">Cytoplasm</location>
    </subcellularLocation>
</comment>
<dbReference type="Proteomes" id="UP000825886">
    <property type="component" value="Chromosome"/>
</dbReference>
<keyword evidence="4 5" id="KW-0010">Activator</keyword>
<dbReference type="InterPro" id="IPR036107">
    <property type="entry name" value="CsrA_sf"/>
</dbReference>
<evidence type="ECO:0000256" key="2">
    <source>
        <dbReference type="ARBA" id="ARBA00022845"/>
    </source>
</evidence>
<dbReference type="PANTHER" id="PTHR34984:SF1">
    <property type="entry name" value="CARBON STORAGE REGULATOR"/>
    <property type="match status" value="1"/>
</dbReference>
<accession>A0ABX9AJ08</accession>
<comment type="subunit">
    <text evidence="5">Homodimer; the beta-strands of each monomer intercalate to form a hydrophobic core, while the alpha-helices form wings that extend away from the core.</text>
</comment>
<sequence>MLILTRRVGETLMIGDEVTVTVLGVKCNQVRIGVNAPKEVSVHREEIYQRIQAEKSQPTSY</sequence>
<evidence type="ECO:0000256" key="5">
    <source>
        <dbReference type="HAMAP-Rule" id="MF_00167"/>
    </source>
</evidence>
<dbReference type="HAMAP" id="MF_00167">
    <property type="entry name" value="CsrA"/>
    <property type="match status" value="1"/>
</dbReference>
<proteinExistence type="inferred from homology"/>
<protein>
    <recommendedName>
        <fullName evidence="5">Translational regulator CsrA</fullName>
    </recommendedName>
    <alternativeName>
        <fullName evidence="5">Carbon storage regulator</fullName>
    </alternativeName>
</protein>
<evidence type="ECO:0000256" key="1">
    <source>
        <dbReference type="ARBA" id="ARBA00022490"/>
    </source>
</evidence>
<dbReference type="Pfam" id="PF02599">
    <property type="entry name" value="CsrA"/>
    <property type="match status" value="1"/>
</dbReference>
<keyword evidence="7" id="KW-1185">Reference proteome</keyword>
<reference evidence="6 7" key="1">
    <citation type="submission" date="2021-08" db="EMBL/GenBank/DDBJ databases">
        <title>Culture and genomic analysis of Symbiopectobacterium purcellii sp. nov. gen. nov., isolated from the leafhopper Empoasca decipiens.</title>
        <authorList>
            <person name="Nadal-Jimenez P."/>
            <person name="Siozios S."/>
            <person name="Halliday N."/>
            <person name="Camara M."/>
            <person name="Hurst G.D.D."/>
        </authorList>
    </citation>
    <scope>NUCLEOTIDE SEQUENCE [LARGE SCALE GENOMIC DNA]</scope>
    <source>
        <strain evidence="6 7">SyEd1</strain>
    </source>
</reference>
<evidence type="ECO:0000313" key="7">
    <source>
        <dbReference type="Proteomes" id="UP000825886"/>
    </source>
</evidence>
<evidence type="ECO:0000313" key="6">
    <source>
        <dbReference type="EMBL" id="QZN94773.1"/>
    </source>
</evidence>
<keyword evidence="2 5" id="KW-0810">Translation regulation</keyword>
<gene>
    <name evidence="5 6" type="primary">csrA</name>
    <name evidence="6" type="ORF">K6K13_16090</name>
</gene>
<keyword evidence="3 5" id="KW-0694">RNA-binding</keyword>